<dbReference type="AlphaFoldDB" id="A0A8T2CW71"/>
<feature type="region of interest" description="Disordered" evidence="1">
    <location>
        <begin position="208"/>
        <end position="234"/>
    </location>
</feature>
<organism evidence="2 3">
    <name type="scientific">Arabidopsis thaliana x Arabidopsis arenosa</name>
    <dbReference type="NCBI Taxonomy" id="1240361"/>
    <lineage>
        <taxon>Eukaryota</taxon>
        <taxon>Viridiplantae</taxon>
        <taxon>Streptophyta</taxon>
        <taxon>Embryophyta</taxon>
        <taxon>Tracheophyta</taxon>
        <taxon>Spermatophyta</taxon>
        <taxon>Magnoliopsida</taxon>
        <taxon>eudicotyledons</taxon>
        <taxon>Gunneridae</taxon>
        <taxon>Pentapetalae</taxon>
        <taxon>rosids</taxon>
        <taxon>malvids</taxon>
        <taxon>Brassicales</taxon>
        <taxon>Brassicaceae</taxon>
        <taxon>Camelineae</taxon>
        <taxon>Arabidopsis</taxon>
    </lineage>
</organism>
<evidence type="ECO:0000313" key="2">
    <source>
        <dbReference type="EMBL" id="KAG7603815.1"/>
    </source>
</evidence>
<keyword evidence="3" id="KW-1185">Reference proteome</keyword>
<dbReference type="PANTHER" id="PTHR33067">
    <property type="entry name" value="RNA-DIRECTED DNA POLYMERASE-RELATED"/>
    <property type="match status" value="1"/>
</dbReference>
<name>A0A8T2CW71_9BRAS</name>
<dbReference type="EMBL" id="JAEFBK010000005">
    <property type="protein sequence ID" value="KAG7603815.1"/>
    <property type="molecule type" value="Genomic_DNA"/>
</dbReference>
<feature type="region of interest" description="Disordered" evidence="1">
    <location>
        <begin position="540"/>
        <end position="577"/>
    </location>
</feature>
<evidence type="ECO:0000256" key="1">
    <source>
        <dbReference type="SAM" id="MobiDB-lite"/>
    </source>
</evidence>
<gene>
    <name evidence="2" type="ORF">ISN45_At05g027880</name>
</gene>
<evidence type="ECO:0000313" key="3">
    <source>
        <dbReference type="Proteomes" id="UP000694240"/>
    </source>
</evidence>
<dbReference type="PANTHER" id="PTHR33067:SF31">
    <property type="entry name" value="RNA-DIRECTED DNA POLYMERASE"/>
    <property type="match status" value="1"/>
</dbReference>
<proteinExistence type="predicted"/>
<dbReference type="CDD" id="cd00303">
    <property type="entry name" value="retropepsin_like"/>
    <property type="match status" value="1"/>
</dbReference>
<protein>
    <submittedName>
        <fullName evidence="2">Uncharacterized protein</fullName>
    </submittedName>
</protein>
<comment type="caution">
    <text evidence="2">The sequence shown here is derived from an EMBL/GenBank/DDBJ whole genome shotgun (WGS) entry which is preliminary data.</text>
</comment>
<sequence>MGKIGQDWAIRAFHGRKFAPSGIDRPLTAPWTRGLAYLEPKKVAWSQNYEDWSRSFPFHVSSSHSCSICVFTGGRHVSRKVSPPDDMHLLGAQAVPPINAWPNSSHLMGEWRVIRMAARLIKIARNREKTCPQLKNSARDCDSLTYVVLLVGGRDHKRIKIVYGELGETGLTTLAECLHDGVAFGSDVPVAYLCGCNAGDHGKKTILAAGGDDLEPRDKRELSPRPGEEFSSISQDDLRRIQSRMEGVDDSRWRLQTRINRLEDNDAKEDVALEDVIRRQGEVEENQVKNVDDQSRIRASLRIVTMESSRKYVELLDRILDLDQKVDNLITCIEGHEPMESEEEDSSPHVLCDAATTYRDPHDLKEDEIDKRNEDPPGRTSVYNQREMKELYEEALHHLKPFNTLRKIESPRRFLVTCSIRCVEFKDALCDFGSCINIMTKETSKDLRIKELQPLDVRIGLADSSFMVPEGIVCNVYVQVGRCNVPTNFHVIKVEKGRPSQLILGGGFLATAGTIMDWLNQTVFFANIDDEVFHKMVPFTPGSKRRRRSNGESTEEPPKEFQSKKGRLGRNNPSYHA</sequence>
<dbReference type="Proteomes" id="UP000694240">
    <property type="component" value="Chromosome 5"/>
</dbReference>
<feature type="compositionally biased region" description="Basic and acidic residues" evidence="1">
    <location>
        <begin position="362"/>
        <end position="377"/>
    </location>
</feature>
<accession>A0A8T2CW71</accession>
<feature type="compositionally biased region" description="Basic and acidic residues" evidence="1">
    <location>
        <begin position="214"/>
        <end position="228"/>
    </location>
</feature>
<feature type="region of interest" description="Disordered" evidence="1">
    <location>
        <begin position="362"/>
        <end position="381"/>
    </location>
</feature>
<reference evidence="2 3" key="1">
    <citation type="submission" date="2020-12" db="EMBL/GenBank/DDBJ databases">
        <title>Concerted genomic and epigenomic changes stabilize Arabidopsis allopolyploids.</title>
        <authorList>
            <person name="Chen Z."/>
        </authorList>
    </citation>
    <scope>NUCLEOTIDE SEQUENCE [LARGE SCALE GENOMIC DNA]</scope>
    <source>
        <strain evidence="2">Allo738</strain>
        <tissue evidence="2">Leaf</tissue>
    </source>
</reference>